<evidence type="ECO:0000256" key="1">
    <source>
        <dbReference type="ARBA" id="ARBA00004651"/>
    </source>
</evidence>
<feature type="transmembrane region" description="Helical" evidence="9">
    <location>
        <begin position="239"/>
        <end position="256"/>
    </location>
</feature>
<keyword evidence="6 9" id="KW-1133">Transmembrane helix</keyword>
<dbReference type="GO" id="GO:0005886">
    <property type="term" value="C:plasma membrane"/>
    <property type="evidence" value="ECO:0007669"/>
    <property type="project" value="UniProtKB-SubCell"/>
</dbReference>
<gene>
    <name evidence="10" type="ORF">FJY75_06095</name>
</gene>
<dbReference type="InterPro" id="IPR050297">
    <property type="entry name" value="LipidA_mod_glycosyltrf_83"/>
</dbReference>
<feature type="transmembrane region" description="Helical" evidence="9">
    <location>
        <begin position="147"/>
        <end position="166"/>
    </location>
</feature>
<evidence type="ECO:0000256" key="5">
    <source>
        <dbReference type="ARBA" id="ARBA00022692"/>
    </source>
</evidence>
<keyword evidence="2" id="KW-1003">Cell membrane</keyword>
<accession>A0A937X837</accession>
<sequence length="769" mass="79692">MIRPPREPLLDRLSGPALFAALLVLLRVAFLLGAMDPAQERAMSLVESAARPGGTLPERPLYDREELYTNTAAQAMRMDLGLPAEIYRFMPYGSGSLLIACVAMPVQGLLGSGYLAFKLIPLLITVAGGLFWLLVVRRWLGRRAAALFGLLYILAPTLLVRTALIAKGDHAEAMALLGAVGWLGTRAVQAGGERARRLWAAATGALAGLALYVTYSAAPVLAAGAAAVLIRARGRPRRAWLAFGAGLAAGLLPWFIHLGATGGRSLLIYGRAPGSAVDLAEAGGRLVRLAGSGLMAGYDMPSAILPALAGLVWLLAVAGGAWTLLRGGGRAGRSSEHRAGGAFAAAILAAAGAHIAAFCLLAPDGSSRYIVPAYPLFLIAALGAPRRAILIAVAAAGIAAQAWAVGDVRFAALRGPASGVDWPLLGEIAGAKLERPAIASLPPDVRPHFEIGHGRRLFRTLRPEAWPESAAAAGTEGEPHVWEGIGVAWCETHALWEAARYLPALGEAQRAALRRGLLRYADLVFASALAREGPAVVPAIARAFAPEDRPAMLEALARALAALAVHRGRIAEAARPGAPEGGASGAGDRAPIPAPGGPQWSAWLRGHLGEEALEKGAGWALWRMLEGRGGPRFWSPPASSWVAPHAAALVEGRGTPALWEGAAAACEAELATRPAGWLVGGSDGPRALAAELARATRALPAPAAEAIYRAGGRAAGGALRDPGLGRRAPGAETWVWEPAVPPPFRAAFREGLLDRTRPPGARSAGPGAQ</sequence>
<evidence type="ECO:0000313" key="11">
    <source>
        <dbReference type="Proteomes" id="UP000748308"/>
    </source>
</evidence>
<keyword evidence="4" id="KW-0808">Transferase</keyword>
<proteinExistence type="predicted"/>
<feature type="transmembrane region" description="Helical" evidence="9">
    <location>
        <begin position="389"/>
        <end position="406"/>
    </location>
</feature>
<feature type="region of interest" description="Disordered" evidence="8">
    <location>
        <begin position="574"/>
        <end position="596"/>
    </location>
</feature>
<evidence type="ECO:0000256" key="9">
    <source>
        <dbReference type="SAM" id="Phobius"/>
    </source>
</evidence>
<evidence type="ECO:0000256" key="6">
    <source>
        <dbReference type="ARBA" id="ARBA00022989"/>
    </source>
</evidence>
<protein>
    <recommendedName>
        <fullName evidence="12">Glycosyltransferase RgtA/B/C/D-like domain-containing protein</fullName>
    </recommendedName>
</protein>
<dbReference type="GO" id="GO:0016763">
    <property type="term" value="F:pentosyltransferase activity"/>
    <property type="evidence" value="ECO:0007669"/>
    <property type="project" value="TreeGrafter"/>
</dbReference>
<evidence type="ECO:0000256" key="4">
    <source>
        <dbReference type="ARBA" id="ARBA00022679"/>
    </source>
</evidence>
<feature type="transmembrane region" description="Helical" evidence="9">
    <location>
        <begin position="303"/>
        <end position="327"/>
    </location>
</feature>
<keyword evidence="5 9" id="KW-0812">Transmembrane</keyword>
<comment type="subcellular location">
    <subcellularLocation>
        <location evidence="1">Cell membrane</location>
        <topology evidence="1">Multi-pass membrane protein</topology>
    </subcellularLocation>
</comment>
<feature type="transmembrane region" description="Helical" evidence="9">
    <location>
        <begin position="369"/>
        <end position="384"/>
    </location>
</feature>
<organism evidence="10 11">
    <name type="scientific">Eiseniibacteriota bacterium</name>
    <dbReference type="NCBI Taxonomy" id="2212470"/>
    <lineage>
        <taxon>Bacteria</taxon>
        <taxon>Candidatus Eiseniibacteriota</taxon>
    </lineage>
</organism>
<keyword evidence="3" id="KW-0328">Glycosyltransferase</keyword>
<dbReference type="EMBL" id="VGIY01000119">
    <property type="protein sequence ID" value="MBM3317406.1"/>
    <property type="molecule type" value="Genomic_DNA"/>
</dbReference>
<evidence type="ECO:0000313" key="10">
    <source>
        <dbReference type="EMBL" id="MBM3317406.1"/>
    </source>
</evidence>
<evidence type="ECO:0000256" key="7">
    <source>
        <dbReference type="ARBA" id="ARBA00023136"/>
    </source>
</evidence>
<dbReference type="GO" id="GO:0009103">
    <property type="term" value="P:lipopolysaccharide biosynthetic process"/>
    <property type="evidence" value="ECO:0007669"/>
    <property type="project" value="UniProtKB-ARBA"/>
</dbReference>
<feature type="transmembrane region" description="Helical" evidence="9">
    <location>
        <begin position="112"/>
        <end position="135"/>
    </location>
</feature>
<dbReference type="PANTHER" id="PTHR33908:SF11">
    <property type="entry name" value="MEMBRANE PROTEIN"/>
    <property type="match status" value="1"/>
</dbReference>
<dbReference type="Proteomes" id="UP000748308">
    <property type="component" value="Unassembled WGS sequence"/>
</dbReference>
<keyword evidence="7 9" id="KW-0472">Membrane</keyword>
<evidence type="ECO:0000256" key="2">
    <source>
        <dbReference type="ARBA" id="ARBA00022475"/>
    </source>
</evidence>
<dbReference type="PANTHER" id="PTHR33908">
    <property type="entry name" value="MANNOSYLTRANSFERASE YKCB-RELATED"/>
    <property type="match status" value="1"/>
</dbReference>
<evidence type="ECO:0000256" key="3">
    <source>
        <dbReference type="ARBA" id="ARBA00022676"/>
    </source>
</evidence>
<feature type="transmembrane region" description="Helical" evidence="9">
    <location>
        <begin position="209"/>
        <end position="230"/>
    </location>
</feature>
<evidence type="ECO:0000256" key="8">
    <source>
        <dbReference type="SAM" id="MobiDB-lite"/>
    </source>
</evidence>
<dbReference type="AlphaFoldDB" id="A0A937X837"/>
<name>A0A937X837_UNCEI</name>
<feature type="region of interest" description="Disordered" evidence="8">
    <location>
        <begin position="749"/>
        <end position="769"/>
    </location>
</feature>
<feature type="transmembrane region" description="Helical" evidence="9">
    <location>
        <begin position="13"/>
        <end position="34"/>
    </location>
</feature>
<evidence type="ECO:0008006" key="12">
    <source>
        <dbReference type="Google" id="ProtNLM"/>
    </source>
</evidence>
<reference evidence="10" key="1">
    <citation type="submission" date="2019-03" db="EMBL/GenBank/DDBJ databases">
        <title>Lake Tanganyika Metagenome-Assembled Genomes (MAGs).</title>
        <authorList>
            <person name="Tran P."/>
        </authorList>
    </citation>
    <scope>NUCLEOTIDE SEQUENCE</scope>
    <source>
        <strain evidence="10">M_DeepCast_400m_m2_100</strain>
    </source>
</reference>
<comment type="caution">
    <text evidence="10">The sequence shown here is derived from an EMBL/GenBank/DDBJ whole genome shotgun (WGS) entry which is preliminary data.</text>
</comment>
<feature type="transmembrane region" description="Helical" evidence="9">
    <location>
        <begin position="339"/>
        <end position="363"/>
    </location>
</feature>